<protein>
    <submittedName>
        <fullName evidence="3">Uncharacterized protein</fullName>
    </submittedName>
</protein>
<comment type="caution">
    <text evidence="3">The sequence shown here is derived from an EMBL/GenBank/DDBJ whole genome shotgun (WGS) entry which is preliminary data.</text>
</comment>
<keyword evidence="4" id="KW-1185">Reference proteome</keyword>
<dbReference type="RefSeq" id="WP_163463374.1">
    <property type="nucleotide sequence ID" value="NZ_JAAAMG010000008.1"/>
</dbReference>
<accession>A0A6N9T881</accession>
<keyword evidence="2" id="KW-0812">Transmembrane</keyword>
<keyword evidence="2" id="KW-1133">Transmembrane helix</keyword>
<evidence type="ECO:0000313" key="3">
    <source>
        <dbReference type="EMBL" id="NDW05128.1"/>
    </source>
</evidence>
<reference evidence="3 4" key="1">
    <citation type="submission" date="2020-01" db="EMBL/GenBank/DDBJ databases">
        <title>Jiella pacifica sp. nov.</title>
        <authorList>
            <person name="Xue Z."/>
            <person name="Zhu S."/>
            <person name="Chen J."/>
            <person name="Yang J."/>
        </authorList>
    </citation>
    <scope>NUCLEOTIDE SEQUENCE [LARGE SCALE GENOMIC DNA]</scope>
    <source>
        <strain evidence="3 4">40Bstr34</strain>
    </source>
</reference>
<proteinExistence type="predicted"/>
<dbReference type="EMBL" id="JAAAMG010000008">
    <property type="protein sequence ID" value="NDW05128.1"/>
    <property type="molecule type" value="Genomic_DNA"/>
</dbReference>
<sequence length="140" mass="14503">MRGIADETTSSLFRFIAIVPPQRQDDVSEGEAPAEGSGQPSTTGWSNLMTRPLLFGMLAAIALAAYAVPAGNDQPLIVRVVTIGDRTGPAFYSAVEQGYRFIASSDLLDAEQVMAGGVAEAGPAGAASMVTAEVESRPAM</sequence>
<feature type="region of interest" description="Disordered" evidence="1">
    <location>
        <begin position="23"/>
        <end position="45"/>
    </location>
</feature>
<dbReference type="AlphaFoldDB" id="A0A6N9T881"/>
<organism evidence="3 4">
    <name type="scientific">Jiella pacifica</name>
    <dbReference type="NCBI Taxonomy" id="2696469"/>
    <lineage>
        <taxon>Bacteria</taxon>
        <taxon>Pseudomonadati</taxon>
        <taxon>Pseudomonadota</taxon>
        <taxon>Alphaproteobacteria</taxon>
        <taxon>Hyphomicrobiales</taxon>
        <taxon>Aurantimonadaceae</taxon>
        <taxon>Jiella</taxon>
    </lineage>
</organism>
<keyword evidence="2" id="KW-0472">Membrane</keyword>
<evidence type="ECO:0000256" key="1">
    <source>
        <dbReference type="SAM" id="MobiDB-lite"/>
    </source>
</evidence>
<name>A0A6N9T881_9HYPH</name>
<dbReference type="Proteomes" id="UP000469011">
    <property type="component" value="Unassembled WGS sequence"/>
</dbReference>
<evidence type="ECO:0000256" key="2">
    <source>
        <dbReference type="SAM" id="Phobius"/>
    </source>
</evidence>
<evidence type="ECO:0000313" key="4">
    <source>
        <dbReference type="Proteomes" id="UP000469011"/>
    </source>
</evidence>
<gene>
    <name evidence="3" type="ORF">GTK09_11895</name>
</gene>
<feature type="transmembrane region" description="Helical" evidence="2">
    <location>
        <begin position="52"/>
        <end position="69"/>
    </location>
</feature>